<proteinExistence type="inferred from homology"/>
<dbReference type="GO" id="GO:0005525">
    <property type="term" value="F:GTP binding"/>
    <property type="evidence" value="ECO:0007669"/>
    <property type="project" value="UniProtKB-KW"/>
</dbReference>
<comment type="pathway">
    <text evidence="5 19">Cofactor biosynthesis; riboflavin biosynthesis; 2-hydroxy-3-oxobutyl phosphate from D-ribulose 5-phosphate: step 1/1.</text>
</comment>
<evidence type="ECO:0000256" key="5">
    <source>
        <dbReference type="ARBA" id="ARBA00004904"/>
    </source>
</evidence>
<dbReference type="NCBIfam" id="NF001591">
    <property type="entry name" value="PRK00393.1"/>
    <property type="match status" value="1"/>
</dbReference>
<dbReference type="PANTHER" id="PTHR21327">
    <property type="entry name" value="GTP CYCLOHYDROLASE II-RELATED"/>
    <property type="match status" value="1"/>
</dbReference>
<comment type="cofactor">
    <cofactor evidence="19">
        <name>Mg(2+)</name>
        <dbReference type="ChEBI" id="CHEBI:18420"/>
    </cofactor>
    <cofactor evidence="19">
        <name>Mn(2+)</name>
        <dbReference type="ChEBI" id="CHEBI:29035"/>
    </cofactor>
    <text evidence="19">Binds 2 divalent metal cations per subunit. Magnesium or manganese.</text>
</comment>
<dbReference type="CDD" id="cd00641">
    <property type="entry name" value="GTP_cyclohydro2"/>
    <property type="match status" value="1"/>
</dbReference>
<evidence type="ECO:0000256" key="4">
    <source>
        <dbReference type="ARBA" id="ARBA00004853"/>
    </source>
</evidence>
<feature type="binding site" evidence="19">
    <location>
        <begin position="293"/>
        <end position="295"/>
    </location>
    <ligand>
        <name>GTP</name>
        <dbReference type="ChEBI" id="CHEBI:37565"/>
    </ligand>
</feature>
<comment type="similarity">
    <text evidence="19">In the C-terminal section; belongs to the GTP cyclohydrolase II family.</text>
</comment>
<keyword evidence="14 19" id="KW-0464">Manganese</keyword>
<feature type="binding site" evidence="19">
    <location>
        <position position="27"/>
    </location>
    <ligand>
        <name>Mg(2+)</name>
        <dbReference type="ChEBI" id="CHEBI:18420"/>
        <label>2</label>
    </ligand>
</feature>
<feature type="binding site" evidence="19">
    <location>
        <position position="27"/>
    </location>
    <ligand>
        <name>Mg(2+)</name>
        <dbReference type="ChEBI" id="CHEBI:18420"/>
        <label>1</label>
    </ligand>
</feature>
<dbReference type="GO" id="GO:0000287">
    <property type="term" value="F:magnesium ion binding"/>
    <property type="evidence" value="ECO:0007669"/>
    <property type="project" value="UniProtKB-UniRule"/>
</dbReference>
<dbReference type="NCBIfam" id="TIGR00506">
    <property type="entry name" value="ribB"/>
    <property type="match status" value="1"/>
</dbReference>
<keyword evidence="10 19" id="KW-0378">Hydrolase</keyword>
<keyword evidence="9 19" id="KW-0547">Nucleotide-binding</keyword>
<evidence type="ECO:0000256" key="6">
    <source>
        <dbReference type="ARBA" id="ARBA00005520"/>
    </source>
</evidence>
<feature type="binding site" evidence="19">
    <location>
        <begin position="250"/>
        <end position="254"/>
    </location>
    <ligand>
        <name>GTP</name>
        <dbReference type="ChEBI" id="CHEBI:37565"/>
    </ligand>
</feature>
<dbReference type="GO" id="GO:0005829">
    <property type="term" value="C:cytosol"/>
    <property type="evidence" value="ECO:0007669"/>
    <property type="project" value="TreeGrafter"/>
</dbReference>
<dbReference type="InterPro" id="IPR032677">
    <property type="entry name" value="GTP_cyclohydro_II"/>
</dbReference>
<dbReference type="InterPro" id="IPR017945">
    <property type="entry name" value="DHBP_synth_RibB-like_a/b_dom"/>
</dbReference>
<dbReference type="InterPro" id="IPR016299">
    <property type="entry name" value="Riboflavin_synth_RibBA"/>
</dbReference>
<dbReference type="SUPFAM" id="SSF55821">
    <property type="entry name" value="YrdC/RibB"/>
    <property type="match status" value="1"/>
</dbReference>
<feature type="binding site" evidence="19">
    <location>
        <position position="141"/>
    </location>
    <ligand>
        <name>Mg(2+)</name>
        <dbReference type="ChEBI" id="CHEBI:18420"/>
        <label>2</label>
    </ligand>
</feature>
<evidence type="ECO:0000256" key="1">
    <source>
        <dbReference type="ARBA" id="ARBA00000141"/>
    </source>
</evidence>
<keyword evidence="12 19" id="KW-0460">Magnesium</keyword>
<dbReference type="Proteomes" id="UP000665020">
    <property type="component" value="Chromosome"/>
</dbReference>
<feature type="binding site" evidence="19">
    <location>
        <position position="271"/>
    </location>
    <ligand>
        <name>GTP</name>
        <dbReference type="ChEBI" id="CHEBI:37565"/>
    </ligand>
</feature>
<comment type="cofactor">
    <cofactor evidence="2">
        <name>Mn(2+)</name>
        <dbReference type="ChEBI" id="CHEBI:29035"/>
    </cofactor>
</comment>
<comment type="function">
    <text evidence="17 19">Catalyzes the conversion of GTP to 2,5-diamino-6-ribosylamino-4(3H)-pyrimidinone 5'-phosphate (DARP), formate and pyrophosphate.</text>
</comment>
<evidence type="ECO:0000256" key="10">
    <source>
        <dbReference type="ARBA" id="ARBA00022801"/>
    </source>
</evidence>
<keyword evidence="15 19" id="KW-0456">Lyase</keyword>
<dbReference type="KEGG" id="ifn:GM661_01210"/>
<feature type="binding site" evidence="19">
    <location>
        <position position="350"/>
    </location>
    <ligand>
        <name>GTP</name>
        <dbReference type="ChEBI" id="CHEBI:37565"/>
    </ligand>
</feature>
<evidence type="ECO:0000256" key="9">
    <source>
        <dbReference type="ARBA" id="ARBA00022741"/>
    </source>
</evidence>
<evidence type="ECO:0000256" key="11">
    <source>
        <dbReference type="ARBA" id="ARBA00022833"/>
    </source>
</evidence>
<evidence type="ECO:0000256" key="18">
    <source>
        <dbReference type="ARBA" id="ARBA00049295"/>
    </source>
</evidence>
<evidence type="ECO:0000256" key="12">
    <source>
        <dbReference type="ARBA" id="ARBA00022842"/>
    </source>
</evidence>
<feature type="binding site" evidence="19">
    <location>
        <begin position="26"/>
        <end position="27"/>
    </location>
    <ligand>
        <name>D-ribulose 5-phosphate</name>
        <dbReference type="ChEBI" id="CHEBI:58121"/>
    </ligand>
</feature>
<dbReference type="Gene3D" id="3.40.50.10990">
    <property type="entry name" value="GTP cyclohydrolase II"/>
    <property type="match status" value="1"/>
</dbReference>
<evidence type="ECO:0000256" key="16">
    <source>
        <dbReference type="ARBA" id="ARBA00023268"/>
    </source>
</evidence>
<evidence type="ECO:0000256" key="2">
    <source>
        <dbReference type="ARBA" id="ARBA00001936"/>
    </source>
</evidence>
<comment type="function">
    <text evidence="3 19">Catalyzes the conversion of D-ribulose 5-phosphate to formate and 3,4-dihydroxy-2-butanone 4-phosphate.</text>
</comment>
<organism evidence="21 22">
    <name type="scientific">Iocasia fonsfrigidae</name>
    <dbReference type="NCBI Taxonomy" id="2682810"/>
    <lineage>
        <taxon>Bacteria</taxon>
        <taxon>Bacillati</taxon>
        <taxon>Bacillota</taxon>
        <taxon>Clostridia</taxon>
        <taxon>Halanaerobiales</taxon>
        <taxon>Halanaerobiaceae</taxon>
        <taxon>Iocasia</taxon>
    </lineage>
</organism>
<comment type="catalytic activity">
    <reaction evidence="18 19">
        <text>GTP + 4 H2O = 2,5-diamino-6-hydroxy-4-(5-phosphoribosylamino)-pyrimidine + formate + 2 phosphate + 3 H(+)</text>
        <dbReference type="Rhea" id="RHEA:23704"/>
        <dbReference type="ChEBI" id="CHEBI:15377"/>
        <dbReference type="ChEBI" id="CHEBI:15378"/>
        <dbReference type="ChEBI" id="CHEBI:15740"/>
        <dbReference type="ChEBI" id="CHEBI:37565"/>
        <dbReference type="ChEBI" id="CHEBI:43474"/>
        <dbReference type="ChEBI" id="CHEBI:58614"/>
        <dbReference type="EC" id="3.5.4.25"/>
    </reaction>
</comment>
<feature type="region of interest" description="DHBP synthase" evidence="19">
    <location>
        <begin position="1"/>
        <end position="199"/>
    </location>
</feature>
<feature type="active site" description="Proton acceptor; for GTP cyclohydrolase activity" evidence="19">
    <location>
        <position position="327"/>
    </location>
</feature>
<feature type="binding site" evidence="19">
    <location>
        <position position="355"/>
    </location>
    <ligand>
        <name>GTP</name>
        <dbReference type="ChEBI" id="CHEBI:37565"/>
    </ligand>
</feature>
<dbReference type="GO" id="GO:0008686">
    <property type="term" value="F:3,4-dihydroxy-2-butanone-4-phosphate synthase activity"/>
    <property type="evidence" value="ECO:0007669"/>
    <property type="project" value="UniProtKB-UniRule"/>
</dbReference>
<keyword evidence="8 19" id="KW-0479">Metal-binding</keyword>
<dbReference type="GO" id="GO:0003935">
    <property type="term" value="F:GTP cyclohydrolase II activity"/>
    <property type="evidence" value="ECO:0007669"/>
    <property type="project" value="UniProtKB-UniRule"/>
</dbReference>
<evidence type="ECO:0000259" key="20">
    <source>
        <dbReference type="Pfam" id="PF00925"/>
    </source>
</evidence>
<comment type="cofactor">
    <cofactor evidence="19">
        <name>Zn(2+)</name>
        <dbReference type="ChEBI" id="CHEBI:29105"/>
    </cofactor>
    <text evidence="19">Binds 1 zinc ion per subunit.</text>
</comment>
<dbReference type="Pfam" id="PF00925">
    <property type="entry name" value="GTP_cyclohydro2"/>
    <property type="match status" value="1"/>
</dbReference>
<dbReference type="AlphaFoldDB" id="A0A8A7K4T4"/>
<dbReference type="HAMAP" id="MF_01283">
    <property type="entry name" value="RibBA"/>
    <property type="match status" value="1"/>
</dbReference>
<evidence type="ECO:0000256" key="8">
    <source>
        <dbReference type="ARBA" id="ARBA00022723"/>
    </source>
</evidence>
<feature type="binding site" evidence="19">
    <location>
        <position position="315"/>
    </location>
    <ligand>
        <name>GTP</name>
        <dbReference type="ChEBI" id="CHEBI:37565"/>
    </ligand>
</feature>
<dbReference type="NCBIfam" id="TIGR00505">
    <property type="entry name" value="ribA"/>
    <property type="match status" value="1"/>
</dbReference>
<evidence type="ECO:0000256" key="15">
    <source>
        <dbReference type="ARBA" id="ARBA00023239"/>
    </source>
</evidence>
<comment type="pathway">
    <text evidence="4 19">Cofactor biosynthesis; riboflavin biosynthesis; 5-amino-6-(D-ribitylamino)uracil from GTP: step 1/4.</text>
</comment>
<dbReference type="PIRSF" id="PIRSF001259">
    <property type="entry name" value="RibA"/>
    <property type="match status" value="1"/>
</dbReference>
<dbReference type="FunFam" id="3.40.50.10990:FF:000001">
    <property type="entry name" value="Riboflavin biosynthesis protein RibBA"/>
    <property type="match status" value="1"/>
</dbReference>
<dbReference type="InterPro" id="IPR000926">
    <property type="entry name" value="RibA"/>
</dbReference>
<keyword evidence="13 19" id="KW-0342">GTP-binding</keyword>
<evidence type="ECO:0000256" key="19">
    <source>
        <dbReference type="HAMAP-Rule" id="MF_01283"/>
    </source>
</evidence>
<dbReference type="UniPathway" id="UPA00275">
    <property type="reaction ID" value="UER00399"/>
</dbReference>
<feature type="binding site" evidence="19">
    <location>
        <position position="31"/>
    </location>
    <ligand>
        <name>D-ribulose 5-phosphate</name>
        <dbReference type="ChEBI" id="CHEBI:58121"/>
    </ligand>
</feature>
<dbReference type="EMBL" id="CP046640">
    <property type="protein sequence ID" value="QTL96686.1"/>
    <property type="molecule type" value="Genomic_DNA"/>
</dbReference>
<feature type="binding site" evidence="19">
    <location>
        <begin position="138"/>
        <end position="142"/>
    </location>
    <ligand>
        <name>D-ribulose 5-phosphate</name>
        <dbReference type="ChEBI" id="CHEBI:58121"/>
    </ligand>
</feature>
<name>A0A8A7K4T4_9FIRM</name>
<feature type="active site" description="Nucleophile; for GTP cyclohydrolase activity" evidence="19">
    <location>
        <position position="329"/>
    </location>
</feature>
<keyword evidence="7 19" id="KW-0686">Riboflavin biosynthesis</keyword>
<keyword evidence="22" id="KW-1185">Reference proteome</keyword>
<evidence type="ECO:0000313" key="22">
    <source>
        <dbReference type="Proteomes" id="UP000665020"/>
    </source>
</evidence>
<dbReference type="HAMAP" id="MF_00179">
    <property type="entry name" value="RibA"/>
    <property type="match status" value="1"/>
</dbReference>
<reference evidence="21" key="1">
    <citation type="submission" date="2019-12" db="EMBL/GenBank/DDBJ databases">
        <authorList>
            <person name="zhang j."/>
            <person name="sun C.M."/>
        </authorList>
    </citation>
    <scope>NUCLEOTIDE SEQUENCE</scope>
    <source>
        <strain evidence="21">NS-1</strain>
    </source>
</reference>
<dbReference type="NCBIfam" id="NF006803">
    <property type="entry name" value="PRK09311.1"/>
    <property type="match status" value="1"/>
</dbReference>
<evidence type="ECO:0000256" key="14">
    <source>
        <dbReference type="ARBA" id="ARBA00023211"/>
    </source>
</evidence>
<dbReference type="EC" id="3.5.4.25" evidence="19"/>
<accession>A0A8A7K4T4</accession>
<evidence type="ECO:0000256" key="7">
    <source>
        <dbReference type="ARBA" id="ARBA00022619"/>
    </source>
</evidence>
<keyword evidence="11 19" id="KW-0862">Zinc</keyword>
<feature type="domain" description="GTP cyclohydrolase II" evidence="20">
    <location>
        <begin position="207"/>
        <end position="371"/>
    </location>
</feature>
<dbReference type="FunFam" id="3.90.870.10:FF:000001">
    <property type="entry name" value="Riboflavin biosynthesis protein RibBA"/>
    <property type="match status" value="1"/>
</dbReference>
<dbReference type="EC" id="4.1.99.12" evidence="19"/>
<feature type="binding site" evidence="19">
    <location>
        <position position="268"/>
    </location>
    <ligand>
        <name>Zn(2+)</name>
        <dbReference type="ChEBI" id="CHEBI:29105"/>
        <note>catalytic</note>
    </ligand>
</feature>
<feature type="binding site" evidence="19">
    <location>
        <position position="266"/>
    </location>
    <ligand>
        <name>Zn(2+)</name>
        <dbReference type="ChEBI" id="CHEBI:29105"/>
        <note>catalytic</note>
    </ligand>
</feature>
<sequence length="407" mass="44854">MMNTIGEAINDIKEGKMIIVVDDEARENEGDFVMAAEKVTPASINFMISQGRGLVCVPMEEEDLEKLKIPRMVSDNTEAQGTAFTVSVDHKATTTGISAVERALTIKELVNPVSKAVDFNRPGHVFPLKARKGGVLRRAGHTEAAVDLCRLAGLKPAAVICELINEDGTMARLPQLKEFARIHQLKLISIEDLIKYRKMNDKLVHKEAEAVLPTRYGEFKLRVYTSTVDDREHVVLIKGDLSGGEDILTRVHSECLTGDIFASLRCDCGEQLAAALKMIAAEGQGVFVYMRQEGRGIGLINKIKAYSLQDKGMDTVEANEALGFAADLRDYGLGAQILVDLGLSSIKLITNNPRKIIGLEGYGLTIIDRVPLEIEPNKENEFYLQVKKDKLGHLLNINQEKKIDEGV</sequence>
<keyword evidence="16 19" id="KW-0511">Multifunctional enzyme</keyword>
<evidence type="ECO:0000256" key="17">
    <source>
        <dbReference type="ARBA" id="ARBA00043932"/>
    </source>
</evidence>
<evidence type="ECO:0000256" key="3">
    <source>
        <dbReference type="ARBA" id="ARBA00002284"/>
    </source>
</evidence>
<comment type="catalytic activity">
    <reaction evidence="1 19">
        <text>D-ribulose 5-phosphate = (2S)-2-hydroxy-3-oxobutyl phosphate + formate + H(+)</text>
        <dbReference type="Rhea" id="RHEA:18457"/>
        <dbReference type="ChEBI" id="CHEBI:15378"/>
        <dbReference type="ChEBI" id="CHEBI:15740"/>
        <dbReference type="ChEBI" id="CHEBI:58121"/>
        <dbReference type="ChEBI" id="CHEBI:58830"/>
        <dbReference type="EC" id="4.1.99.12"/>
    </reaction>
</comment>
<evidence type="ECO:0000313" key="21">
    <source>
        <dbReference type="EMBL" id="QTL96686.1"/>
    </source>
</evidence>
<feature type="binding site" evidence="19">
    <location>
        <position position="162"/>
    </location>
    <ligand>
        <name>D-ribulose 5-phosphate</name>
        <dbReference type="ChEBI" id="CHEBI:58121"/>
    </ligand>
</feature>
<dbReference type="GO" id="GO:0030145">
    <property type="term" value="F:manganese ion binding"/>
    <property type="evidence" value="ECO:0007669"/>
    <property type="project" value="UniProtKB-UniRule"/>
</dbReference>
<dbReference type="SUPFAM" id="SSF142695">
    <property type="entry name" value="RibA-like"/>
    <property type="match status" value="1"/>
</dbReference>
<feature type="site" description="Essential for DHBP synthase activity" evidence="19">
    <location>
        <position position="162"/>
    </location>
</feature>
<dbReference type="GO" id="GO:0009231">
    <property type="term" value="P:riboflavin biosynthetic process"/>
    <property type="evidence" value="ECO:0007669"/>
    <property type="project" value="UniProtKB-UniRule"/>
</dbReference>
<feature type="binding site" evidence="19">
    <location>
        <position position="255"/>
    </location>
    <ligand>
        <name>Zn(2+)</name>
        <dbReference type="ChEBI" id="CHEBI:29105"/>
        <note>catalytic</note>
    </ligand>
</feature>
<protein>
    <recommendedName>
        <fullName evidence="19">Riboflavin biosynthesis protein RibBA</fullName>
    </recommendedName>
    <domain>
        <recommendedName>
            <fullName evidence="19">3,4-dihydroxy-2-butanone 4-phosphate synthase</fullName>
            <shortName evidence="19">DHBP synthase</shortName>
            <ecNumber evidence="19">4.1.99.12</ecNumber>
        </recommendedName>
    </domain>
    <domain>
        <recommendedName>
            <fullName evidence="19">GTP cyclohydrolase-2</fullName>
            <ecNumber evidence="19">3.5.4.25</ecNumber>
        </recommendedName>
        <alternativeName>
            <fullName evidence="19">GTP cyclohydrolase II</fullName>
        </alternativeName>
    </domain>
</protein>
<dbReference type="InterPro" id="IPR036144">
    <property type="entry name" value="RibA-like_sf"/>
</dbReference>
<gene>
    <name evidence="19" type="primary">ribBA</name>
    <name evidence="21" type="ORF">GM661_01210</name>
</gene>
<dbReference type="HAMAP" id="MF_00180">
    <property type="entry name" value="RibB"/>
    <property type="match status" value="1"/>
</dbReference>
<dbReference type="Gene3D" id="3.90.870.10">
    <property type="entry name" value="DHBP synthase"/>
    <property type="match status" value="1"/>
</dbReference>
<comment type="similarity">
    <text evidence="6 19">In the N-terminal section; belongs to the DHBP synthase family.</text>
</comment>
<feature type="site" description="Essential for DHBP synthase activity" evidence="19">
    <location>
        <position position="124"/>
    </location>
</feature>
<feature type="region of interest" description="GTP cyclohydrolase II" evidence="19">
    <location>
        <begin position="200"/>
        <end position="407"/>
    </location>
</feature>
<dbReference type="Pfam" id="PF00926">
    <property type="entry name" value="DHBP_synthase"/>
    <property type="match status" value="1"/>
</dbReference>
<dbReference type="PANTHER" id="PTHR21327:SF18">
    <property type="entry name" value="3,4-DIHYDROXY-2-BUTANONE 4-PHOSPHATE SYNTHASE"/>
    <property type="match status" value="1"/>
</dbReference>
<dbReference type="GO" id="GO:0008270">
    <property type="term" value="F:zinc ion binding"/>
    <property type="evidence" value="ECO:0007669"/>
    <property type="project" value="UniProtKB-UniRule"/>
</dbReference>
<dbReference type="InterPro" id="IPR000422">
    <property type="entry name" value="DHBP_synthase_RibB"/>
</dbReference>
<evidence type="ECO:0000256" key="13">
    <source>
        <dbReference type="ARBA" id="ARBA00023134"/>
    </source>
</evidence>